<evidence type="ECO:0000256" key="5">
    <source>
        <dbReference type="ARBA" id="ARBA00007417"/>
    </source>
</evidence>
<feature type="active site" description="Proton donor" evidence="15">
    <location>
        <position position="68"/>
    </location>
</feature>
<feature type="binding site" evidence="16">
    <location>
        <position position="199"/>
    </location>
    <ligand>
        <name>NADP(+)</name>
        <dbReference type="ChEBI" id="CHEBI:58349"/>
    </ligand>
</feature>
<gene>
    <name evidence="19" type="primary">ribD</name>
    <name evidence="19" type="ORF">S100892_00176</name>
</gene>
<comment type="pathway">
    <text evidence="3 14">Cofactor biosynthesis; riboflavin biosynthesis; 5-amino-6-(D-ribitylamino)uracil from GTP: step 3/4.</text>
</comment>
<evidence type="ECO:0000256" key="16">
    <source>
        <dbReference type="PIRSR" id="PIRSR006769-2"/>
    </source>
</evidence>
<dbReference type="Pfam" id="PF01872">
    <property type="entry name" value="RibD_C"/>
    <property type="match status" value="1"/>
</dbReference>
<feature type="domain" description="CMP/dCMP-type deaminase" evidence="18">
    <location>
        <begin position="17"/>
        <end position="132"/>
    </location>
</feature>
<dbReference type="AlphaFoldDB" id="A0A1Y0VKM9"/>
<comment type="catalytic activity">
    <reaction evidence="13 14">
        <text>2,5-diamino-6-hydroxy-4-(5-phosphoribosylamino)-pyrimidine + H2O + H(+) = 5-amino-6-(5-phospho-D-ribosylamino)uracil + NH4(+)</text>
        <dbReference type="Rhea" id="RHEA:21868"/>
        <dbReference type="ChEBI" id="CHEBI:15377"/>
        <dbReference type="ChEBI" id="CHEBI:15378"/>
        <dbReference type="ChEBI" id="CHEBI:28938"/>
        <dbReference type="ChEBI" id="CHEBI:58453"/>
        <dbReference type="ChEBI" id="CHEBI:58614"/>
        <dbReference type="EC" id="3.5.4.26"/>
    </reaction>
</comment>
<evidence type="ECO:0000313" key="20">
    <source>
        <dbReference type="Proteomes" id="UP000196118"/>
    </source>
</evidence>
<dbReference type="SUPFAM" id="SSF53927">
    <property type="entry name" value="Cytidine deaminase-like"/>
    <property type="match status" value="1"/>
</dbReference>
<evidence type="ECO:0000256" key="12">
    <source>
        <dbReference type="ARBA" id="ARBA00049861"/>
    </source>
</evidence>
<keyword evidence="6 14" id="KW-0686">Riboflavin biosynthesis</keyword>
<feature type="binding site" evidence="16">
    <location>
        <position position="211"/>
    </location>
    <ligand>
        <name>NADP(+)</name>
        <dbReference type="ChEBI" id="CHEBI:58349"/>
    </ligand>
</feature>
<keyword evidence="11" id="KW-0511">Multifunctional enzyme</keyword>
<dbReference type="EC" id="1.1.1.193" evidence="14"/>
<evidence type="ECO:0000256" key="17">
    <source>
        <dbReference type="PIRSR" id="PIRSR006769-3"/>
    </source>
</evidence>
<dbReference type="GO" id="GO:0008703">
    <property type="term" value="F:5-amino-6-(5-phosphoribosylamino)uracil reductase activity"/>
    <property type="evidence" value="ECO:0007669"/>
    <property type="project" value="UniProtKB-EC"/>
</dbReference>
<dbReference type="InterPro" id="IPR004794">
    <property type="entry name" value="Eubact_RibD"/>
</dbReference>
<dbReference type="PROSITE" id="PS00903">
    <property type="entry name" value="CYT_DCMP_DEAMINASES_1"/>
    <property type="match status" value="1"/>
</dbReference>
<evidence type="ECO:0000256" key="13">
    <source>
        <dbReference type="ARBA" id="ARBA00049886"/>
    </source>
</evidence>
<dbReference type="EMBL" id="CP021474">
    <property type="protein sequence ID" value="ARW18782.1"/>
    <property type="molecule type" value="Genomic_DNA"/>
</dbReference>
<feature type="binding site" evidence="16">
    <location>
        <position position="169"/>
    </location>
    <ligand>
        <name>NADP(+)</name>
        <dbReference type="ChEBI" id="CHEBI:58349"/>
    </ligand>
</feature>
<dbReference type="InterPro" id="IPR050765">
    <property type="entry name" value="Riboflavin_Biosynth_HTPR"/>
</dbReference>
<comment type="pathway">
    <text evidence="2 14">Cofactor biosynthesis; riboflavin biosynthesis; 5-amino-6-(D-ribitylamino)uracil from GTP: step 2/4.</text>
</comment>
<dbReference type="CDD" id="cd01284">
    <property type="entry name" value="Riboflavin_deaminase-reductase"/>
    <property type="match status" value="1"/>
</dbReference>
<dbReference type="PANTHER" id="PTHR38011">
    <property type="entry name" value="DIHYDROFOLATE REDUCTASE FAMILY PROTEIN (AFU_ORTHOLOGUE AFUA_8G06820)"/>
    <property type="match status" value="1"/>
</dbReference>
<accession>A0A1Y0VKM9</accession>
<dbReference type="Pfam" id="PF00383">
    <property type="entry name" value="dCMP_cyt_deam_1"/>
    <property type="match status" value="1"/>
</dbReference>
<evidence type="ECO:0000256" key="8">
    <source>
        <dbReference type="ARBA" id="ARBA00022833"/>
    </source>
</evidence>
<dbReference type="GO" id="GO:0008835">
    <property type="term" value="F:diaminohydroxyphosphoribosylaminopyrimidine deaminase activity"/>
    <property type="evidence" value="ECO:0007669"/>
    <property type="project" value="UniProtKB-EC"/>
</dbReference>
<dbReference type="PROSITE" id="PS51747">
    <property type="entry name" value="CYT_DCMP_DEAMINASES_2"/>
    <property type="match status" value="1"/>
</dbReference>
<dbReference type="PANTHER" id="PTHR38011:SF7">
    <property type="entry name" value="2,5-DIAMINO-6-RIBOSYLAMINO-4(3H)-PYRIMIDINONE 5'-PHOSPHATE REDUCTASE"/>
    <property type="match status" value="1"/>
</dbReference>
<protein>
    <recommendedName>
        <fullName evidence="14">Riboflavin biosynthesis protein RibD</fullName>
    </recommendedName>
    <domain>
        <recommendedName>
            <fullName evidence="14">Diaminohydroxyphosphoribosylaminopyrimidine deaminase</fullName>
            <shortName evidence="14">DRAP deaminase</shortName>
            <ecNumber evidence="14">3.5.4.26</ecNumber>
        </recommendedName>
        <alternativeName>
            <fullName evidence="14">Riboflavin-specific deaminase</fullName>
        </alternativeName>
    </domain>
    <domain>
        <recommendedName>
            <fullName evidence="14">5-amino-6-(5-phosphoribosylamino)uracil reductase</fullName>
            <ecNumber evidence="14">1.1.1.193</ecNumber>
        </recommendedName>
        <alternativeName>
            <fullName evidence="14">HTP reductase</fullName>
        </alternativeName>
    </domain>
</protein>
<comment type="similarity">
    <text evidence="5 14">In the C-terminal section; belongs to the HTP reductase family.</text>
</comment>
<dbReference type="InterPro" id="IPR002734">
    <property type="entry name" value="RibDG_C"/>
</dbReference>
<dbReference type="EC" id="3.5.4.26" evidence="14"/>
<evidence type="ECO:0000256" key="7">
    <source>
        <dbReference type="ARBA" id="ARBA00022723"/>
    </source>
</evidence>
<evidence type="ECO:0000256" key="10">
    <source>
        <dbReference type="ARBA" id="ARBA00023002"/>
    </source>
</evidence>
<dbReference type="Gene3D" id="3.40.430.10">
    <property type="entry name" value="Dihydrofolate Reductase, subunit A"/>
    <property type="match status" value="1"/>
</dbReference>
<dbReference type="InterPro" id="IPR002125">
    <property type="entry name" value="CMP_dCMP_dom"/>
</dbReference>
<evidence type="ECO:0000256" key="6">
    <source>
        <dbReference type="ARBA" id="ARBA00022619"/>
    </source>
</evidence>
<feature type="binding site" evidence="16">
    <location>
        <position position="219"/>
    </location>
    <ligand>
        <name>substrate</name>
    </ligand>
</feature>
<dbReference type="NCBIfam" id="TIGR00326">
    <property type="entry name" value="eubact_ribD"/>
    <property type="match status" value="1"/>
</dbReference>
<dbReference type="UniPathway" id="UPA00275">
    <property type="reaction ID" value="UER00401"/>
</dbReference>
<sequence length="366" mass="41256">MPRTNFVWGFFRGVILISEQDYMNLAFEMAEKGKYQTWTNPLVGAVIVKNNVVLAKGYHHQFGAAHAEIDALQHLDDLKQARGATMYASLEPCSHFGKTPPCAKKLAEVGIKAVVVGQKDPNPLVAGRGLQILRDAGIEIKVLNQTGGLNVKYNFFYQHQRPYVNVKYAMTLDGKINQQANQRSIITGKEAYQDSQQLRAEYQAILVGENTLKVDHPQLTVRQIAVYQQPWRMVLIRDVDQLKVEDYAFFKTADPILLLTSSVTRRQWPSNVEVISDRWTPNKILTLLAKRGIQSVLVEGGSQIHAEFLASGLVDEINVYLAPRIYGATGLPAIFNPTQLPYQSNAYQLVEKMELGPDMKFRLRRV</sequence>
<dbReference type="GO" id="GO:0009231">
    <property type="term" value="P:riboflavin biosynthetic process"/>
    <property type="evidence" value="ECO:0007669"/>
    <property type="project" value="UniProtKB-UniPathway"/>
</dbReference>
<dbReference type="InterPro" id="IPR016193">
    <property type="entry name" value="Cytidine_deaminase-like"/>
</dbReference>
<comment type="similarity">
    <text evidence="4 14">In the N-terminal section; belongs to the cytidine and deoxycytidylate deaminase family.</text>
</comment>
<evidence type="ECO:0000256" key="11">
    <source>
        <dbReference type="ARBA" id="ARBA00023268"/>
    </source>
</evidence>
<dbReference type="InterPro" id="IPR024072">
    <property type="entry name" value="DHFR-like_dom_sf"/>
</dbReference>
<dbReference type="InterPro" id="IPR016192">
    <property type="entry name" value="APOBEC/CMP_deaminase_Zn-bd"/>
</dbReference>
<feature type="binding site" evidence="17">
    <location>
        <position position="102"/>
    </location>
    <ligand>
        <name>Zn(2+)</name>
        <dbReference type="ChEBI" id="CHEBI:29105"/>
        <note>catalytic</note>
    </ligand>
</feature>
<feature type="binding site" evidence="17">
    <location>
        <position position="93"/>
    </location>
    <ligand>
        <name>Zn(2+)</name>
        <dbReference type="ChEBI" id="CHEBI:29105"/>
        <note>catalytic</note>
    </ligand>
</feature>
<evidence type="ECO:0000256" key="1">
    <source>
        <dbReference type="ARBA" id="ARBA00002151"/>
    </source>
</evidence>
<dbReference type="GO" id="GO:0008270">
    <property type="term" value="F:zinc ion binding"/>
    <property type="evidence" value="ECO:0007669"/>
    <property type="project" value="InterPro"/>
</dbReference>
<keyword evidence="7 14" id="KW-0479">Metal-binding</keyword>
<dbReference type="SUPFAM" id="SSF53597">
    <property type="entry name" value="Dihydrofolate reductase-like"/>
    <property type="match status" value="1"/>
</dbReference>
<keyword evidence="10 14" id="KW-0560">Oxidoreductase</keyword>
<keyword evidence="9 14" id="KW-0521">NADP</keyword>
<feature type="binding site" evidence="16">
    <location>
        <position position="215"/>
    </location>
    <ligand>
        <name>NADP(+)</name>
        <dbReference type="ChEBI" id="CHEBI:58349"/>
    </ligand>
</feature>
<comment type="catalytic activity">
    <reaction evidence="12 14">
        <text>5-amino-6-(5-phospho-D-ribitylamino)uracil + NADP(+) = 5-amino-6-(5-phospho-D-ribosylamino)uracil + NADPH + H(+)</text>
        <dbReference type="Rhea" id="RHEA:17845"/>
        <dbReference type="ChEBI" id="CHEBI:15378"/>
        <dbReference type="ChEBI" id="CHEBI:57783"/>
        <dbReference type="ChEBI" id="CHEBI:58349"/>
        <dbReference type="ChEBI" id="CHEBI:58421"/>
        <dbReference type="ChEBI" id="CHEBI:58453"/>
        <dbReference type="EC" id="1.1.1.193"/>
    </reaction>
</comment>
<feature type="binding site" evidence="17">
    <location>
        <position position="66"/>
    </location>
    <ligand>
        <name>Zn(2+)</name>
        <dbReference type="ChEBI" id="CHEBI:29105"/>
        <note>catalytic</note>
    </ligand>
</feature>
<name>A0A1Y0VKM9_PEDPE</name>
<dbReference type="RefSeq" id="WP_283103445.1">
    <property type="nucleotide sequence ID" value="NZ_CP085178.1"/>
</dbReference>
<keyword evidence="8 14" id="KW-0862">Zinc</keyword>
<dbReference type="Proteomes" id="UP000196118">
    <property type="component" value="Chromosome"/>
</dbReference>
<evidence type="ECO:0000256" key="9">
    <source>
        <dbReference type="ARBA" id="ARBA00022857"/>
    </source>
</evidence>
<feature type="binding site" evidence="16">
    <location>
        <position position="222"/>
    </location>
    <ligand>
        <name>substrate</name>
    </ligand>
</feature>
<comment type="function">
    <text evidence="1 14">Converts 2,5-diamino-6-(ribosylamino)-4(3h)-pyrimidinone 5'-phosphate into 5-amino-6-(ribosylamino)-2,4(1h,3h)-pyrimidinedione 5'-phosphate.</text>
</comment>
<evidence type="ECO:0000256" key="2">
    <source>
        <dbReference type="ARBA" id="ARBA00004882"/>
    </source>
</evidence>
<evidence type="ECO:0000256" key="14">
    <source>
        <dbReference type="PIRNR" id="PIRNR006769"/>
    </source>
</evidence>
<proteinExistence type="inferred from homology"/>
<evidence type="ECO:0000256" key="15">
    <source>
        <dbReference type="PIRSR" id="PIRSR006769-1"/>
    </source>
</evidence>
<evidence type="ECO:0000256" key="4">
    <source>
        <dbReference type="ARBA" id="ARBA00005259"/>
    </source>
</evidence>
<evidence type="ECO:0000259" key="18">
    <source>
        <dbReference type="PROSITE" id="PS51747"/>
    </source>
</evidence>
<comment type="cofactor">
    <cofactor evidence="14 17">
        <name>Zn(2+)</name>
        <dbReference type="ChEBI" id="CHEBI:29105"/>
    </cofactor>
    <text evidence="14 17">Binds 1 zinc ion.</text>
</comment>
<organism evidence="19 20">
    <name type="scientific">Pediococcus pentosaceus</name>
    <dbReference type="NCBI Taxonomy" id="1255"/>
    <lineage>
        <taxon>Bacteria</taxon>
        <taxon>Bacillati</taxon>
        <taxon>Bacillota</taxon>
        <taxon>Bacilli</taxon>
        <taxon>Lactobacillales</taxon>
        <taxon>Lactobacillaceae</taxon>
        <taxon>Pediococcus</taxon>
    </lineage>
</organism>
<dbReference type="Gene3D" id="3.40.140.10">
    <property type="entry name" value="Cytidine Deaminase, domain 2"/>
    <property type="match status" value="1"/>
</dbReference>
<evidence type="ECO:0000256" key="3">
    <source>
        <dbReference type="ARBA" id="ARBA00004910"/>
    </source>
</evidence>
<evidence type="ECO:0000313" key="19">
    <source>
        <dbReference type="EMBL" id="ARW18782.1"/>
    </source>
</evidence>
<reference evidence="19 20" key="1">
    <citation type="submission" date="2017-05" db="EMBL/GenBank/DDBJ databases">
        <title>Genome sequence of Pediococcus pentosaceus strain SRCM100892.</title>
        <authorList>
            <person name="Cho S.H."/>
        </authorList>
    </citation>
    <scope>NUCLEOTIDE SEQUENCE [LARGE SCALE GENOMIC DNA]</scope>
    <source>
        <strain evidence="19 20">SRCM100892</strain>
    </source>
</reference>
<feature type="binding site" evidence="16">
    <location>
        <position position="299"/>
    </location>
    <ligand>
        <name>substrate</name>
    </ligand>
</feature>
<keyword evidence="14 19" id="KW-0378">Hydrolase</keyword>
<dbReference type="PIRSF" id="PIRSF006769">
    <property type="entry name" value="RibD"/>
    <property type="match status" value="1"/>
</dbReference>